<dbReference type="EMBL" id="JBHLZY010000008">
    <property type="protein sequence ID" value="MFB9769047.1"/>
    <property type="molecule type" value="Genomic_DNA"/>
</dbReference>
<evidence type="ECO:0000259" key="3">
    <source>
        <dbReference type="Pfam" id="PF17965"/>
    </source>
</evidence>
<feature type="compositionally biased region" description="Polar residues" evidence="1">
    <location>
        <begin position="171"/>
        <end position="180"/>
    </location>
</feature>
<dbReference type="Gene3D" id="3.80.10.10">
    <property type="entry name" value="Ribonuclease Inhibitor"/>
    <property type="match status" value="1"/>
</dbReference>
<organism evidence="4 5">
    <name type="scientific">Lactiplantibacillus modestisalitolerans</name>
    <dbReference type="NCBI Taxonomy" id="1457219"/>
    <lineage>
        <taxon>Bacteria</taxon>
        <taxon>Bacillati</taxon>
        <taxon>Bacillota</taxon>
        <taxon>Bacilli</taxon>
        <taxon>Lactobacillales</taxon>
        <taxon>Lactobacillaceae</taxon>
        <taxon>Lactiplantibacillus</taxon>
    </lineage>
</organism>
<feature type="compositionally biased region" description="Polar residues" evidence="1">
    <location>
        <begin position="51"/>
        <end position="67"/>
    </location>
</feature>
<feature type="compositionally biased region" description="Low complexity" evidence="1">
    <location>
        <begin position="110"/>
        <end position="126"/>
    </location>
</feature>
<evidence type="ECO:0000256" key="1">
    <source>
        <dbReference type="SAM" id="MobiDB-lite"/>
    </source>
</evidence>
<dbReference type="Proteomes" id="UP001589691">
    <property type="component" value="Unassembled WGS sequence"/>
</dbReference>
<dbReference type="Pfam" id="PF17965">
    <property type="entry name" value="MucBP_2"/>
    <property type="match status" value="1"/>
</dbReference>
<feature type="region of interest" description="Disordered" evidence="1">
    <location>
        <begin position="35"/>
        <end position="136"/>
    </location>
</feature>
<dbReference type="Gene3D" id="3.10.20.470">
    <property type="match status" value="1"/>
</dbReference>
<feature type="region of interest" description="Disordered" evidence="1">
    <location>
        <begin position="170"/>
        <end position="195"/>
    </location>
</feature>
<evidence type="ECO:0000313" key="5">
    <source>
        <dbReference type="Proteomes" id="UP001589691"/>
    </source>
</evidence>
<feature type="domain" description="Mucin binding" evidence="3">
    <location>
        <begin position="794"/>
        <end position="874"/>
    </location>
</feature>
<reference evidence="4 5" key="1">
    <citation type="submission" date="2024-09" db="EMBL/GenBank/DDBJ databases">
        <authorList>
            <person name="Sun Q."/>
            <person name="Mori K."/>
        </authorList>
    </citation>
    <scope>NUCLEOTIDE SEQUENCE [LARGE SCALE GENOMIC DNA]</scope>
    <source>
        <strain evidence="4 5">TBRC 4576</strain>
    </source>
</reference>
<dbReference type="InterPro" id="IPR001611">
    <property type="entry name" value="Leu-rich_rpt"/>
</dbReference>
<feature type="transmembrane region" description="Helical" evidence="2">
    <location>
        <begin position="7"/>
        <end position="24"/>
    </location>
</feature>
<evidence type="ECO:0000256" key="2">
    <source>
        <dbReference type="SAM" id="Phobius"/>
    </source>
</evidence>
<dbReference type="PROSITE" id="PS51450">
    <property type="entry name" value="LRR"/>
    <property type="match status" value="1"/>
</dbReference>
<evidence type="ECO:0000313" key="4">
    <source>
        <dbReference type="EMBL" id="MFB9769047.1"/>
    </source>
</evidence>
<protein>
    <recommendedName>
        <fullName evidence="3">Mucin binding domain-containing protein</fullName>
    </recommendedName>
</protein>
<sequence length="1471" mass="159114">MYKTRRGWLVAGITVSSLGFMLTLPNREITAQASESATVSQTSSTAADPANTATLSAPKQPSANTTVKEAVQPGEATTKPATSTSNLTTETAPVNSGEVTETAPQSVESPVTETPDTTEQPTEATTKPITEAATDAPLVDTPAAAEQPGATEPTTVPNDASADEQAPIITDKTSATTNPEAASATEVPTETADPIAETITPEVAPTMRAAANAEPVTDAVNASADSAQTGVVIKDPNDLTDNITGQSKFNIPKGTQLQYTLEHTDANGVSSDLRVVDDYSAKYQTQGAGVWRGLSYANSIALDAKGADPNYVYSDGSHPFYIDEWMPDYAFQTFLWQTSFDKKYATINDFRANFTKAELATVTSISSSDSKQTTGSNYAPTQYYYALMAMKTLEGLQNATALKSIYIFPNIMVSQQVFGSAMKNGNLWDIRALAPLQNLERVSISLTSINDISALSNKETLRNVDLPYNQITDISPLATNPNLDVSQAALSNQHVLLSPITLNTKLEAGKNAAEGGVYTYTTPSFIIKDLVANNLPVQGFDNTAGSLYPSLYPSSSDAGNVNANTLTWYNLLADSSTRYGTMSTVWSDTNTSFAGYVIQPYALSVNASEVVVNIELIQPNGEQLTLAPATVVSGEVGDVVAILTNPTVESLLQQQYSKGYKLDLTLDGTGRYSDYLAGNGLANIVSNLETATLTEATQNLTIIFGLPWQLTATYGTKDADGNFIAIPDEADVVVDALAHDEVSLNEFSRDFPDYVFVGVETSDGHTWTDVTGAELIPFLTANQTVRFIYQNAYQATVNFYDATTETVLSELDYQTYPELRGAVGTTSTFDATTLIQAYLDQGYVLLENATVDANGNGAIIFDAAGKAYRIKLAHRFDAETQAVIEDVTYVDLNGQSMSTSKRQTAQFGTTTDAVTGDQVSYVSFSTHPFELNEVTGQPDSDSWDLYTDPVSFSAIVHPEIQGAHVLAVEDAAGQSIPVTTQIAEQLVSPTTADLAFTVTYAHDFNTTAKTVTQTIHYRDLADQEVSSDHQQGVTFLTVTDLYNNEVTYYFTNEVGATVPELNDNGQPADKAWNPYQLEDVVALDAVINPTVANTHVIETTDPANDLTQVTAQSIKLDSADLEFIVTYAHDFEMNTKSVKETIQYIDLDKNIVSPEHEQGVTFLTVTDLYNAEITYYVANGINVAEPELNDNGQPIDKAWTTHTADGTVVLAAVANPTVNNAHVIETTDPANDLAQVTAKSVSRDSTDLEFIVTYAHDFEMNTKSVKQTIQYRDLDKNIVSPDHEQGVTFLTVTDLYNDEATYYFTNGIDVAEPELNNDGQPTGQEWQHYQDGSAIELAAIANPTVNNARVIETTDPANDLTQVTAQSIKLDSTDLDFIVTYAHDFEMNTKSVKQTIQYIDLNGKQVSPDYHQGVTFLTVTDLYNNEVTYYVTDSIDAVEPELNNNGQPTDDAWVTHPVDETIILAAVANPT</sequence>
<feature type="non-terminal residue" evidence="4">
    <location>
        <position position="1471"/>
    </location>
</feature>
<accession>A0ABV5WT03</accession>
<dbReference type="Gene3D" id="2.60.40.4300">
    <property type="match status" value="4"/>
</dbReference>
<dbReference type="InterPro" id="IPR041558">
    <property type="entry name" value="MucBP_2"/>
</dbReference>
<feature type="region of interest" description="Disordered" evidence="1">
    <location>
        <begin position="144"/>
        <end position="163"/>
    </location>
</feature>
<keyword evidence="2" id="KW-0472">Membrane</keyword>
<proteinExistence type="predicted"/>
<name>A0ABV5WT03_9LACO</name>
<feature type="compositionally biased region" description="Polar residues" evidence="1">
    <location>
        <begin position="79"/>
        <end position="109"/>
    </location>
</feature>
<comment type="caution">
    <text evidence="4">The sequence shown here is derived from an EMBL/GenBank/DDBJ whole genome shotgun (WGS) entry which is preliminary data.</text>
</comment>
<dbReference type="InterPro" id="IPR032675">
    <property type="entry name" value="LRR_dom_sf"/>
</dbReference>
<keyword evidence="5" id="KW-1185">Reference proteome</keyword>
<dbReference type="SUPFAM" id="SSF52058">
    <property type="entry name" value="L domain-like"/>
    <property type="match status" value="1"/>
</dbReference>
<keyword evidence="2" id="KW-1133">Transmembrane helix</keyword>
<feature type="compositionally biased region" description="Low complexity" evidence="1">
    <location>
        <begin position="35"/>
        <end position="47"/>
    </location>
</feature>
<gene>
    <name evidence="4" type="ORF">ACFFLI_04050</name>
</gene>
<keyword evidence="2" id="KW-0812">Transmembrane</keyword>